<keyword evidence="6" id="KW-0472">Membrane</keyword>
<feature type="transmembrane region" description="Helical" evidence="6">
    <location>
        <begin position="38"/>
        <end position="54"/>
    </location>
</feature>
<dbReference type="AlphaFoldDB" id="A0AAN7SNE7"/>
<gene>
    <name evidence="9" type="ORF">RN001_010709</name>
</gene>
<keyword evidence="1" id="KW-0147">Chitin-binding</keyword>
<protein>
    <recommendedName>
        <fullName evidence="8">Chitin-binding type-2 domain-containing protein</fullName>
    </recommendedName>
</protein>
<dbReference type="SMART" id="SM00494">
    <property type="entry name" value="ChtBD2"/>
    <property type="match status" value="1"/>
</dbReference>
<keyword evidence="6" id="KW-1133">Transmembrane helix</keyword>
<dbReference type="PANTHER" id="PTHR23301">
    <property type="entry name" value="CHITIN BINDING PERITROPHIN-A"/>
    <property type="match status" value="1"/>
</dbReference>
<dbReference type="SUPFAM" id="SSF57625">
    <property type="entry name" value="Invertebrate chitin-binding proteins"/>
    <property type="match status" value="1"/>
</dbReference>
<evidence type="ECO:0000259" key="8">
    <source>
        <dbReference type="PROSITE" id="PS50940"/>
    </source>
</evidence>
<comment type="caution">
    <text evidence="9">The sequence shown here is derived from an EMBL/GenBank/DDBJ whole genome shotgun (WGS) entry which is preliminary data.</text>
</comment>
<evidence type="ECO:0000256" key="6">
    <source>
        <dbReference type="SAM" id="Phobius"/>
    </source>
</evidence>
<evidence type="ECO:0000313" key="10">
    <source>
        <dbReference type="Proteomes" id="UP001353858"/>
    </source>
</evidence>
<sequence length="123" mass="13647">MGLIKYIALLLCVFAVVIANPPECPEVDPPYGAYFPDLTDYFVLLACVFAVVIAKPSLTEAKPKCPEVDPPYGAYFPDPTDCRYFYLCSNGEAIHIMCPSGTVYNRLIRTCDHIYNPSCIPSK</sequence>
<feature type="chain" id="PRO_5042955197" description="Chitin-binding type-2 domain-containing protein" evidence="7">
    <location>
        <begin position="20"/>
        <end position="123"/>
    </location>
</feature>
<keyword evidence="5" id="KW-0325">Glycoprotein</keyword>
<evidence type="ECO:0000256" key="3">
    <source>
        <dbReference type="ARBA" id="ARBA00022737"/>
    </source>
</evidence>
<evidence type="ECO:0000256" key="4">
    <source>
        <dbReference type="ARBA" id="ARBA00023157"/>
    </source>
</evidence>
<evidence type="ECO:0000256" key="7">
    <source>
        <dbReference type="SAM" id="SignalP"/>
    </source>
</evidence>
<keyword evidence="2 7" id="KW-0732">Signal</keyword>
<dbReference type="GO" id="GO:0005576">
    <property type="term" value="C:extracellular region"/>
    <property type="evidence" value="ECO:0007669"/>
    <property type="project" value="InterPro"/>
</dbReference>
<name>A0AAN7SNE7_9COLE</name>
<dbReference type="Gene3D" id="2.170.140.10">
    <property type="entry name" value="Chitin binding domain"/>
    <property type="match status" value="1"/>
</dbReference>
<dbReference type="Proteomes" id="UP001353858">
    <property type="component" value="Unassembled WGS sequence"/>
</dbReference>
<dbReference type="InterPro" id="IPR036508">
    <property type="entry name" value="Chitin-bd_dom_sf"/>
</dbReference>
<accession>A0AAN7SNE7</accession>
<reference evidence="10" key="1">
    <citation type="submission" date="2023-01" db="EMBL/GenBank/DDBJ databases">
        <title>Key to firefly adult light organ development and bioluminescence: homeobox transcription factors regulate luciferase expression and transportation to peroxisome.</title>
        <authorList>
            <person name="Fu X."/>
        </authorList>
    </citation>
    <scope>NUCLEOTIDE SEQUENCE [LARGE SCALE GENOMIC DNA]</scope>
</reference>
<organism evidence="9 10">
    <name type="scientific">Aquatica leii</name>
    <dbReference type="NCBI Taxonomy" id="1421715"/>
    <lineage>
        <taxon>Eukaryota</taxon>
        <taxon>Metazoa</taxon>
        <taxon>Ecdysozoa</taxon>
        <taxon>Arthropoda</taxon>
        <taxon>Hexapoda</taxon>
        <taxon>Insecta</taxon>
        <taxon>Pterygota</taxon>
        <taxon>Neoptera</taxon>
        <taxon>Endopterygota</taxon>
        <taxon>Coleoptera</taxon>
        <taxon>Polyphaga</taxon>
        <taxon>Elateriformia</taxon>
        <taxon>Elateroidea</taxon>
        <taxon>Lampyridae</taxon>
        <taxon>Luciolinae</taxon>
        <taxon>Aquatica</taxon>
    </lineage>
</organism>
<keyword evidence="3" id="KW-0677">Repeat</keyword>
<dbReference type="InterPro" id="IPR002557">
    <property type="entry name" value="Chitin-bd_dom"/>
</dbReference>
<evidence type="ECO:0000256" key="2">
    <source>
        <dbReference type="ARBA" id="ARBA00022729"/>
    </source>
</evidence>
<dbReference type="PANTHER" id="PTHR23301:SF0">
    <property type="entry name" value="CHITIN-BINDING TYPE-2 DOMAIN-CONTAINING PROTEIN-RELATED"/>
    <property type="match status" value="1"/>
</dbReference>
<dbReference type="GO" id="GO:0008061">
    <property type="term" value="F:chitin binding"/>
    <property type="evidence" value="ECO:0007669"/>
    <property type="project" value="UniProtKB-KW"/>
</dbReference>
<evidence type="ECO:0000256" key="5">
    <source>
        <dbReference type="ARBA" id="ARBA00023180"/>
    </source>
</evidence>
<dbReference type="PROSITE" id="PS50940">
    <property type="entry name" value="CHIT_BIND_II"/>
    <property type="match status" value="1"/>
</dbReference>
<evidence type="ECO:0000313" key="9">
    <source>
        <dbReference type="EMBL" id="KAK4878203.1"/>
    </source>
</evidence>
<feature type="domain" description="Chitin-binding type-2" evidence="8">
    <location>
        <begin position="62"/>
        <end position="121"/>
    </location>
</feature>
<keyword evidence="6" id="KW-0812">Transmembrane</keyword>
<feature type="signal peptide" evidence="7">
    <location>
        <begin position="1"/>
        <end position="19"/>
    </location>
</feature>
<dbReference type="Pfam" id="PF01607">
    <property type="entry name" value="CBM_14"/>
    <property type="match status" value="1"/>
</dbReference>
<keyword evidence="10" id="KW-1185">Reference proteome</keyword>
<evidence type="ECO:0000256" key="1">
    <source>
        <dbReference type="ARBA" id="ARBA00022669"/>
    </source>
</evidence>
<dbReference type="EMBL" id="JARPUR010000004">
    <property type="protein sequence ID" value="KAK4878203.1"/>
    <property type="molecule type" value="Genomic_DNA"/>
</dbReference>
<keyword evidence="4" id="KW-1015">Disulfide bond</keyword>
<dbReference type="InterPro" id="IPR051940">
    <property type="entry name" value="Chitin_bind-dev_reg"/>
</dbReference>
<proteinExistence type="predicted"/>